<name>A0ACC0KCU0_CHOFU</name>
<comment type="caution">
    <text evidence="1">The sequence shown here is derived from an EMBL/GenBank/DDBJ whole genome shotgun (WGS) entry which is preliminary data.</text>
</comment>
<accession>A0ACC0KCU0</accession>
<reference evidence="1 2" key="1">
    <citation type="journal article" date="2022" name="Genome Biol. Evol.">
        <title>The Spruce Budworm Genome: Reconstructing the Evolutionary History of Antifreeze Proteins.</title>
        <authorList>
            <person name="Beliveau C."/>
            <person name="Gagne P."/>
            <person name="Picq S."/>
            <person name="Vernygora O."/>
            <person name="Keeling C.I."/>
            <person name="Pinkney K."/>
            <person name="Doucet D."/>
            <person name="Wen F."/>
            <person name="Johnston J.S."/>
            <person name="Maaroufi H."/>
            <person name="Boyle B."/>
            <person name="Laroche J."/>
            <person name="Dewar K."/>
            <person name="Juretic N."/>
            <person name="Blackburn G."/>
            <person name="Nisole A."/>
            <person name="Brunet B."/>
            <person name="Brandao M."/>
            <person name="Lumley L."/>
            <person name="Duan J."/>
            <person name="Quan G."/>
            <person name="Lucarotti C.J."/>
            <person name="Roe A.D."/>
            <person name="Sperling F.A.H."/>
            <person name="Levesque R.C."/>
            <person name="Cusson M."/>
        </authorList>
    </citation>
    <scope>NUCLEOTIDE SEQUENCE [LARGE SCALE GENOMIC DNA]</scope>
    <source>
        <strain evidence="1">Glfc:IPQL:Cfum</strain>
    </source>
</reference>
<dbReference type="Proteomes" id="UP001064048">
    <property type="component" value="Chromosome 21"/>
</dbReference>
<protein>
    <submittedName>
        <fullName evidence="1">Uncharacterized protein</fullName>
    </submittedName>
</protein>
<dbReference type="EMBL" id="CM046121">
    <property type="protein sequence ID" value="KAI8434284.1"/>
    <property type="molecule type" value="Genomic_DNA"/>
</dbReference>
<organism evidence="1 2">
    <name type="scientific">Choristoneura fumiferana</name>
    <name type="common">Spruce budworm moth</name>
    <name type="synonym">Archips fumiferana</name>
    <dbReference type="NCBI Taxonomy" id="7141"/>
    <lineage>
        <taxon>Eukaryota</taxon>
        <taxon>Metazoa</taxon>
        <taxon>Ecdysozoa</taxon>
        <taxon>Arthropoda</taxon>
        <taxon>Hexapoda</taxon>
        <taxon>Insecta</taxon>
        <taxon>Pterygota</taxon>
        <taxon>Neoptera</taxon>
        <taxon>Endopterygota</taxon>
        <taxon>Lepidoptera</taxon>
        <taxon>Glossata</taxon>
        <taxon>Ditrysia</taxon>
        <taxon>Tortricoidea</taxon>
        <taxon>Tortricidae</taxon>
        <taxon>Tortricinae</taxon>
        <taxon>Choristoneura</taxon>
    </lineage>
</organism>
<proteinExistence type="predicted"/>
<sequence length="431" mass="46313">MLFLVFFITAFTAVITQDLLGVSYYFDSSYTNSFSERKCSNTTRWELVSYDYLDVIPPYQLSSKAIKASANSCTSSFPIVLLNGTLELTVNVRTISKYSGITVVVFDKEDNAMEAVRYQRPNKNYMTGWTVISLSIKKHTVGFIQISGQSLSSELIIIDSLRYIPDNSTIYYDAGYVEAQKKTGSAAPAPAPESTSEAGHAMLIEPLELEFFEVEGSGGNEEDEDDIDGSGGWETGPPETEEPGTEEPGTEEPGTEEPGTEEPGTEEPGTEEPGTEGPGTEEPGTEEPGTEEPGTEGPGTEEPGTEDPGNVEPGTEEPGTEEPGTAEPGTDKPGTEDPDVSTDDPDTEEVIDESSDDPGFWNAFTITLVSVGAFVVVGSIGVGSYYLGKNRGISETPPLDIDALETPSVITVPRVRSIFSDAPSERFSRFS</sequence>
<gene>
    <name evidence="1" type="ORF">MSG28_012373</name>
</gene>
<keyword evidence="2" id="KW-1185">Reference proteome</keyword>
<evidence type="ECO:0000313" key="1">
    <source>
        <dbReference type="EMBL" id="KAI8434284.1"/>
    </source>
</evidence>
<evidence type="ECO:0000313" key="2">
    <source>
        <dbReference type="Proteomes" id="UP001064048"/>
    </source>
</evidence>